<keyword evidence="1" id="KW-0732">Signal</keyword>
<evidence type="ECO:0008006" key="4">
    <source>
        <dbReference type="Google" id="ProtNLM"/>
    </source>
</evidence>
<feature type="chain" id="PRO_5038626066" description="DUF3558 domain-containing protein" evidence="1">
    <location>
        <begin position="32"/>
        <end position="381"/>
    </location>
</feature>
<proteinExistence type="predicted"/>
<evidence type="ECO:0000313" key="2">
    <source>
        <dbReference type="EMBL" id="TDS77210.1"/>
    </source>
</evidence>
<evidence type="ECO:0000313" key="3">
    <source>
        <dbReference type="Proteomes" id="UP000295344"/>
    </source>
</evidence>
<evidence type="ECO:0000256" key="1">
    <source>
        <dbReference type="SAM" id="SignalP"/>
    </source>
</evidence>
<feature type="signal peptide" evidence="1">
    <location>
        <begin position="1"/>
        <end position="31"/>
    </location>
</feature>
<accession>A0A4R7FLD2</accession>
<reference evidence="2 3" key="1">
    <citation type="submission" date="2019-03" db="EMBL/GenBank/DDBJ databases">
        <title>Genomic Encyclopedia of Archaeal and Bacterial Type Strains, Phase II (KMG-II): from individual species to whole genera.</title>
        <authorList>
            <person name="Goeker M."/>
        </authorList>
    </citation>
    <scope>NUCLEOTIDE SEQUENCE [LARGE SCALE GENOMIC DNA]</scope>
    <source>
        <strain evidence="2 3">DSM 24782</strain>
    </source>
</reference>
<keyword evidence="3" id="KW-1185">Reference proteome</keyword>
<organism evidence="2 3">
    <name type="scientific">Amnibacterium kyonggiense</name>
    <dbReference type="NCBI Taxonomy" id="595671"/>
    <lineage>
        <taxon>Bacteria</taxon>
        <taxon>Bacillati</taxon>
        <taxon>Actinomycetota</taxon>
        <taxon>Actinomycetes</taxon>
        <taxon>Micrococcales</taxon>
        <taxon>Microbacteriaceae</taxon>
        <taxon>Amnibacterium</taxon>
    </lineage>
</organism>
<dbReference type="AlphaFoldDB" id="A0A4R7FLD2"/>
<dbReference type="OrthoDB" id="5116378at2"/>
<protein>
    <recommendedName>
        <fullName evidence="4">DUF3558 domain-containing protein</fullName>
    </recommendedName>
</protein>
<sequence length="381" mass="38536">MSPLHSSVRSRWAGPVAVALLVALGTAGCSAGAGAPAVSSVAPASAETPSPSPTPSAAPLSCADLVPKAEIVRALAAGQPADDWVVLPVSTVDGSITGQKALEGAGGLGCSWRAGPPNSETGIATLTVSILPGAANQWTGALYGDAPTEQRRTFAGISAAATCGDPGCGATAAVGSSWVRVDLLTGSREGGTSAFAKETDDQVFAGLKPAVETVFRTVQDASAAQLRFPDHVPADSAAPCTNYLTKVDLEGALKVQRTRVSTDFPPDPKVDSLFGAAELRLGDSVCVVEDARYSSATELASVTVGPEQAWAVDEIATDSAQRGDLRPIRLEGLASGERALSNCGSGSTPCTVLFTLGSTAIQIENTPRAVQVAEAILATAR</sequence>
<dbReference type="Proteomes" id="UP000295344">
    <property type="component" value="Unassembled WGS sequence"/>
</dbReference>
<gene>
    <name evidence="2" type="ORF">CLV52_2151</name>
</gene>
<name>A0A4R7FLD2_9MICO</name>
<dbReference type="EMBL" id="SOAM01000002">
    <property type="protein sequence ID" value="TDS77210.1"/>
    <property type="molecule type" value="Genomic_DNA"/>
</dbReference>
<dbReference type="RefSeq" id="WP_133766308.1">
    <property type="nucleotide sequence ID" value="NZ_BAAARP010000002.1"/>
</dbReference>
<comment type="caution">
    <text evidence="2">The sequence shown here is derived from an EMBL/GenBank/DDBJ whole genome shotgun (WGS) entry which is preliminary data.</text>
</comment>